<evidence type="ECO:0000259" key="10">
    <source>
        <dbReference type="Pfam" id="PF01909"/>
    </source>
</evidence>
<keyword evidence="8" id="KW-0460">Magnesium</keyword>
<gene>
    <name evidence="11" type="ORF">ABDB84_09575</name>
</gene>
<comment type="similarity">
    <text evidence="9">Belongs to the MntA antitoxin family.</text>
</comment>
<keyword evidence="4" id="KW-0548">Nucleotidyltransferase</keyword>
<proteinExistence type="inferred from homology"/>
<keyword evidence="12" id="KW-1185">Reference proteome</keyword>
<organism evidence="11 12">
    <name type="scientific">Uliginosibacterium sediminicola</name>
    <dbReference type="NCBI Taxonomy" id="2024550"/>
    <lineage>
        <taxon>Bacteria</taxon>
        <taxon>Pseudomonadati</taxon>
        <taxon>Pseudomonadota</taxon>
        <taxon>Betaproteobacteria</taxon>
        <taxon>Rhodocyclales</taxon>
        <taxon>Zoogloeaceae</taxon>
        <taxon>Uliginosibacterium</taxon>
    </lineage>
</organism>
<dbReference type="PANTHER" id="PTHR33571">
    <property type="entry name" value="SSL8005 PROTEIN"/>
    <property type="match status" value="1"/>
</dbReference>
<dbReference type="PANTHER" id="PTHR33571:SF12">
    <property type="entry name" value="BSL3053 PROTEIN"/>
    <property type="match status" value="1"/>
</dbReference>
<comment type="cofactor">
    <cofactor evidence="1">
        <name>Mg(2+)</name>
        <dbReference type="ChEBI" id="CHEBI:18420"/>
    </cofactor>
</comment>
<dbReference type="Proteomes" id="UP001410394">
    <property type="component" value="Unassembled WGS sequence"/>
</dbReference>
<dbReference type="Gene3D" id="3.30.460.10">
    <property type="entry name" value="Beta Polymerase, domain 2"/>
    <property type="match status" value="1"/>
</dbReference>
<keyword evidence="6" id="KW-0547">Nucleotide-binding</keyword>
<evidence type="ECO:0000256" key="4">
    <source>
        <dbReference type="ARBA" id="ARBA00022695"/>
    </source>
</evidence>
<name>A0ABU9YYH0_9RHOO</name>
<evidence type="ECO:0000256" key="7">
    <source>
        <dbReference type="ARBA" id="ARBA00022840"/>
    </source>
</evidence>
<evidence type="ECO:0000313" key="12">
    <source>
        <dbReference type="Proteomes" id="UP001410394"/>
    </source>
</evidence>
<evidence type="ECO:0000256" key="9">
    <source>
        <dbReference type="ARBA" id="ARBA00038276"/>
    </source>
</evidence>
<evidence type="ECO:0000256" key="3">
    <source>
        <dbReference type="ARBA" id="ARBA00022679"/>
    </source>
</evidence>
<dbReference type="SUPFAM" id="SSF81301">
    <property type="entry name" value="Nucleotidyltransferase"/>
    <property type="match status" value="1"/>
</dbReference>
<comment type="caution">
    <text evidence="11">The sequence shown here is derived from an EMBL/GenBank/DDBJ whole genome shotgun (WGS) entry which is preliminary data.</text>
</comment>
<protein>
    <submittedName>
        <fullName evidence="11">Nucleotidyltransferase family protein</fullName>
    </submittedName>
</protein>
<evidence type="ECO:0000256" key="6">
    <source>
        <dbReference type="ARBA" id="ARBA00022741"/>
    </source>
</evidence>
<evidence type="ECO:0000313" key="11">
    <source>
        <dbReference type="EMBL" id="MEN3068727.1"/>
    </source>
</evidence>
<dbReference type="EMBL" id="JBDIVE010000004">
    <property type="protein sequence ID" value="MEN3068727.1"/>
    <property type="molecule type" value="Genomic_DNA"/>
</dbReference>
<accession>A0ABU9YYH0</accession>
<feature type="domain" description="Polymerase nucleotidyl transferase" evidence="10">
    <location>
        <begin position="28"/>
        <end position="95"/>
    </location>
</feature>
<evidence type="ECO:0000256" key="1">
    <source>
        <dbReference type="ARBA" id="ARBA00001946"/>
    </source>
</evidence>
<dbReference type="RefSeq" id="WP_345919499.1">
    <property type="nucleotide sequence ID" value="NZ_JBDIVE010000004.1"/>
</dbReference>
<keyword evidence="3" id="KW-0808">Transferase</keyword>
<evidence type="ECO:0000256" key="5">
    <source>
        <dbReference type="ARBA" id="ARBA00022723"/>
    </source>
</evidence>
<reference evidence="11 12" key="1">
    <citation type="journal article" date="2018" name="Int. J. Syst. Evol. Microbiol.">
        <title>Uliginosibacterium sediminicola sp. nov., isolated from freshwater sediment.</title>
        <authorList>
            <person name="Hwang W.M."/>
            <person name="Kim S.M."/>
            <person name="Kang K."/>
            <person name="Ahn T.Y."/>
        </authorList>
    </citation>
    <scope>NUCLEOTIDE SEQUENCE [LARGE SCALE GENOMIC DNA]</scope>
    <source>
        <strain evidence="11 12">M1-21</strain>
    </source>
</reference>
<keyword evidence="2" id="KW-1277">Toxin-antitoxin system</keyword>
<dbReference type="CDD" id="cd05403">
    <property type="entry name" value="NT_KNTase_like"/>
    <property type="match status" value="1"/>
</dbReference>
<evidence type="ECO:0000256" key="2">
    <source>
        <dbReference type="ARBA" id="ARBA00022649"/>
    </source>
</evidence>
<sequence>MGQLLQRARTNRAAILLLLEQFQASNPRLFGSVARGEENEASDIDLLVEMPKNISLLDVARLELALCDLLAHKIDLVIEDELHPRIRERVLSEARPL</sequence>
<dbReference type="InterPro" id="IPR002934">
    <property type="entry name" value="Polymerase_NTP_transf_dom"/>
</dbReference>
<keyword evidence="5" id="KW-0479">Metal-binding</keyword>
<dbReference type="InterPro" id="IPR043519">
    <property type="entry name" value="NT_sf"/>
</dbReference>
<dbReference type="InterPro" id="IPR052038">
    <property type="entry name" value="Type-VII_TA_antitoxin"/>
</dbReference>
<dbReference type="Pfam" id="PF01909">
    <property type="entry name" value="NTP_transf_2"/>
    <property type="match status" value="1"/>
</dbReference>
<keyword evidence="7" id="KW-0067">ATP-binding</keyword>
<evidence type="ECO:0000256" key="8">
    <source>
        <dbReference type="ARBA" id="ARBA00022842"/>
    </source>
</evidence>